<evidence type="ECO:0000256" key="3">
    <source>
        <dbReference type="ARBA" id="ARBA00022801"/>
    </source>
</evidence>
<evidence type="ECO:0000313" key="6">
    <source>
        <dbReference type="EMBL" id="NBI27767.1"/>
    </source>
</evidence>
<dbReference type="Pfam" id="PF03422">
    <property type="entry name" value="CBM_6"/>
    <property type="match status" value="3"/>
</dbReference>
<organism evidence="6 7">
    <name type="scientific">Chengkuizengella marina</name>
    <dbReference type="NCBI Taxonomy" id="2507566"/>
    <lineage>
        <taxon>Bacteria</taxon>
        <taxon>Bacillati</taxon>
        <taxon>Bacillota</taxon>
        <taxon>Bacilli</taxon>
        <taxon>Bacillales</taxon>
        <taxon>Paenibacillaceae</taxon>
        <taxon>Chengkuizengella</taxon>
    </lineage>
</organism>
<dbReference type="AlphaFoldDB" id="A0A6N9PXR2"/>
<name>A0A6N9PXR2_9BACL</name>
<evidence type="ECO:0000259" key="5">
    <source>
        <dbReference type="PROSITE" id="PS51175"/>
    </source>
</evidence>
<keyword evidence="3 4" id="KW-0378">Hydrolase</keyword>
<dbReference type="InterPro" id="IPR017853">
    <property type="entry name" value="GH"/>
</dbReference>
<dbReference type="Proteomes" id="UP000448943">
    <property type="component" value="Unassembled WGS sequence"/>
</dbReference>
<dbReference type="Gene3D" id="3.20.20.80">
    <property type="entry name" value="Glycosidases"/>
    <property type="match status" value="1"/>
</dbReference>
<dbReference type="InterPro" id="IPR033453">
    <property type="entry name" value="Glyco_hydro_30_TIM-barrel"/>
</dbReference>
<protein>
    <submittedName>
        <fullName evidence="6">Carbohydrate-binding protein</fullName>
    </submittedName>
</protein>
<dbReference type="OrthoDB" id="9806701at2"/>
<dbReference type="GO" id="GO:0016020">
    <property type="term" value="C:membrane"/>
    <property type="evidence" value="ECO:0007669"/>
    <property type="project" value="GOC"/>
</dbReference>
<accession>A0A6N9PXR2</accession>
<dbReference type="SUPFAM" id="SSF49785">
    <property type="entry name" value="Galactose-binding domain-like"/>
    <property type="match status" value="3"/>
</dbReference>
<dbReference type="InterPro" id="IPR006584">
    <property type="entry name" value="Cellulose-bd_IV"/>
</dbReference>
<keyword evidence="4" id="KW-0326">Glycosidase</keyword>
<dbReference type="SUPFAM" id="SSF51445">
    <property type="entry name" value="(Trans)glycosidases"/>
    <property type="match status" value="1"/>
</dbReference>
<comment type="caution">
    <text evidence="6">The sequence shown here is derived from an EMBL/GenBank/DDBJ whole genome shotgun (WGS) entry which is preliminary data.</text>
</comment>
<evidence type="ECO:0000313" key="7">
    <source>
        <dbReference type="Proteomes" id="UP000448943"/>
    </source>
</evidence>
<dbReference type="SUPFAM" id="SSF51011">
    <property type="entry name" value="Glycosyl hydrolase domain"/>
    <property type="match status" value="1"/>
</dbReference>
<dbReference type="GO" id="GO:0030246">
    <property type="term" value="F:carbohydrate binding"/>
    <property type="evidence" value="ECO:0007669"/>
    <property type="project" value="InterPro"/>
</dbReference>
<dbReference type="CDD" id="cd04084">
    <property type="entry name" value="CBM6_xylanase-like"/>
    <property type="match status" value="3"/>
</dbReference>
<dbReference type="InterPro" id="IPR008979">
    <property type="entry name" value="Galactose-bd-like_sf"/>
</dbReference>
<evidence type="ECO:0000256" key="4">
    <source>
        <dbReference type="RuleBase" id="RU361188"/>
    </source>
</evidence>
<dbReference type="InterPro" id="IPR001139">
    <property type="entry name" value="Glyco_hydro_30"/>
</dbReference>
<dbReference type="PANTHER" id="PTHR11069">
    <property type="entry name" value="GLUCOSYLCERAMIDASE"/>
    <property type="match status" value="1"/>
</dbReference>
<dbReference type="RefSeq" id="WP_160644029.1">
    <property type="nucleotide sequence ID" value="NZ_SIJB01000005.1"/>
</dbReference>
<gene>
    <name evidence="6" type="ORF">ERL59_02170</name>
</gene>
<feature type="domain" description="CBM6" evidence="5">
    <location>
        <begin position="634"/>
        <end position="762"/>
    </location>
</feature>
<dbReference type="PROSITE" id="PS51175">
    <property type="entry name" value="CBM6"/>
    <property type="match status" value="3"/>
</dbReference>
<evidence type="ECO:0000256" key="2">
    <source>
        <dbReference type="ARBA" id="ARBA00022729"/>
    </source>
</evidence>
<dbReference type="Pfam" id="PF17189">
    <property type="entry name" value="Glyco_hydro_30C"/>
    <property type="match status" value="1"/>
</dbReference>
<keyword evidence="7" id="KW-1185">Reference proteome</keyword>
<dbReference type="InterPro" id="IPR005084">
    <property type="entry name" value="CBM6"/>
</dbReference>
<dbReference type="SMART" id="SM00606">
    <property type="entry name" value="CBD_IV"/>
    <property type="match status" value="3"/>
</dbReference>
<proteinExistence type="inferred from homology"/>
<dbReference type="EMBL" id="SIJB01000005">
    <property type="protein sequence ID" value="NBI27767.1"/>
    <property type="molecule type" value="Genomic_DNA"/>
</dbReference>
<dbReference type="Gene3D" id="2.60.120.260">
    <property type="entry name" value="Galactose-binding domain-like"/>
    <property type="match status" value="3"/>
</dbReference>
<sequence length="897" mass="97509">MNLMKKMFLLLLVFSIIIPLNSMNMVYGVGESVEVFITTPDQQKLLQKESDVQFSSNSGPAGITINVDEAIEYQEIDGFGASVTGSSAYLLNQKLNPSERTQILNDLFGDNGIGLSFLRQPIGASDFNLFSYSYNDMPPGQTDPSLSNFSIQHDEVNIIPILQQITGINTDLKILGTPWSPPGWMKNGDSLHGGTLKPEHYQALADYFVKFIQAYEDKGLPIYAITVQNEPYHNTTSYPSMYMEPLEQRNFIKNNLGPTFQNQNVNTKIIGFDHNWKYIDYPLELLNDPDAKQYMAGTAFHCYEDPTDPGLQSLVYNAHPDKGIWFTECTGGSWAENFGDNLKWELSNLFIGTTRNWAKSVTLWNLALDQNNGPINGGCGTCRGVITINDQSGEITKNVEYYVLGHFSKFVKPGAKRIESNHTEIQNVAFKNPDGSKVLVTLNPASEQKTFKVNWGSQSFTYTLPAGAAATFKWSGETSGGDPNPINAYEQIEAENYTVMNGVQTESTSDIGGGLNVGWTDNGDYIAFHDVEFGEGEGATAIEARVATQSEGGTIEIRLDSTTGSLIGTVEIDNTGGWQSWVTNTTSISNATGTHDVYFVFNGASGEGIGNFNWFKFTKDDITPPDPNLIDAFSQIEAEDFTLMSGIQTESTSDTGGGLNVGWLDDGDYIAFHHVDFGMGDGATGIEARVATQSSGGTIEIRLNSISGTLIGTVDIQNTGGWQSWDTNTASISNVTGIHDIYFVFTGASGEGIGNLNWFTFTDSNTAPPTNIKIEAENYTSMSGIQTESTSDLGGGLNVGWTDDGDYISFSNVDFNAGKSSIDVRVATQSEGGTIELRLDSITGSLIGTVNISNTGGWQSWVTSTASITNTTGTHDLYLVFKGGSDIGNVNWLELIE</sequence>
<dbReference type="GO" id="GO:0004348">
    <property type="term" value="F:glucosylceramidase activity"/>
    <property type="evidence" value="ECO:0007669"/>
    <property type="project" value="InterPro"/>
</dbReference>
<dbReference type="Gene3D" id="2.60.40.1180">
    <property type="entry name" value="Golgi alpha-mannosidase II"/>
    <property type="match status" value="1"/>
</dbReference>
<dbReference type="InterPro" id="IPR013780">
    <property type="entry name" value="Glyco_hydro_b"/>
</dbReference>
<comment type="similarity">
    <text evidence="1 4">Belongs to the glycosyl hydrolase 30 family.</text>
</comment>
<dbReference type="Pfam" id="PF02055">
    <property type="entry name" value="Glyco_hydro_30"/>
    <property type="match status" value="1"/>
</dbReference>
<feature type="domain" description="CBM6" evidence="5">
    <location>
        <begin position="490"/>
        <end position="618"/>
    </location>
</feature>
<dbReference type="PRINTS" id="PR00843">
    <property type="entry name" value="GLHYDRLASE30"/>
</dbReference>
<dbReference type="InterPro" id="IPR033452">
    <property type="entry name" value="GH30_C"/>
</dbReference>
<dbReference type="PANTHER" id="PTHR11069:SF23">
    <property type="entry name" value="LYSOSOMAL ACID GLUCOSYLCERAMIDASE"/>
    <property type="match status" value="1"/>
</dbReference>
<dbReference type="GO" id="GO:0006680">
    <property type="term" value="P:glucosylceramide catabolic process"/>
    <property type="evidence" value="ECO:0007669"/>
    <property type="project" value="TreeGrafter"/>
</dbReference>
<keyword evidence="2" id="KW-0732">Signal</keyword>
<evidence type="ECO:0000256" key="1">
    <source>
        <dbReference type="ARBA" id="ARBA00005382"/>
    </source>
</evidence>
<reference evidence="6 7" key="1">
    <citation type="submission" date="2019-01" db="EMBL/GenBank/DDBJ databases">
        <title>Chengkuizengella sp. nov., isolated from deep-sea sediment of East Pacific Ocean.</title>
        <authorList>
            <person name="Yang J."/>
            <person name="Lai Q."/>
            <person name="Shao Z."/>
        </authorList>
    </citation>
    <scope>NUCLEOTIDE SEQUENCE [LARGE SCALE GENOMIC DNA]</scope>
    <source>
        <strain evidence="6 7">YPA3-1-1</strain>
    </source>
</reference>
<feature type="domain" description="CBM6" evidence="5">
    <location>
        <begin position="772"/>
        <end position="896"/>
    </location>
</feature>